<dbReference type="InterPro" id="IPR053151">
    <property type="entry name" value="RNase_H-like"/>
</dbReference>
<accession>A0A5E4GFT5</accession>
<dbReference type="EMBL" id="CABIKO010000664">
    <property type="protein sequence ID" value="VVA38616.1"/>
    <property type="molecule type" value="Genomic_DNA"/>
</dbReference>
<evidence type="ECO:0000256" key="1">
    <source>
        <dbReference type="SAM" id="Phobius"/>
    </source>
</evidence>
<dbReference type="InterPro" id="IPR044730">
    <property type="entry name" value="RNase_H-like_dom_plant"/>
</dbReference>
<dbReference type="SUPFAM" id="SSF53098">
    <property type="entry name" value="Ribonuclease H-like"/>
    <property type="match status" value="1"/>
</dbReference>
<evidence type="ECO:0000259" key="2">
    <source>
        <dbReference type="Pfam" id="PF13456"/>
    </source>
</evidence>
<gene>
    <name evidence="3" type="ORF">ALMOND_2B015983</name>
</gene>
<dbReference type="InterPro" id="IPR036397">
    <property type="entry name" value="RNaseH_sf"/>
</dbReference>
<dbReference type="GO" id="GO:0003676">
    <property type="term" value="F:nucleic acid binding"/>
    <property type="evidence" value="ECO:0007669"/>
    <property type="project" value="InterPro"/>
</dbReference>
<dbReference type="PANTHER" id="PTHR47723">
    <property type="entry name" value="OS05G0353850 PROTEIN"/>
    <property type="match status" value="1"/>
</dbReference>
<name>A0A5E4GFT5_PRUDU</name>
<keyword evidence="1" id="KW-1133">Transmembrane helix</keyword>
<evidence type="ECO:0000313" key="3">
    <source>
        <dbReference type="EMBL" id="VVA38616.1"/>
    </source>
</evidence>
<dbReference type="OMA" id="WHNIWIE"/>
<protein>
    <submittedName>
        <fullName evidence="3">PREDICTED: Ribonuclease H</fullName>
    </submittedName>
</protein>
<sequence length="290" mass="32475">MAPENINHLFSECPFTCSIWSSMFIVFGLHFTSGPLAVILSSGLSAHFSPQLMDLWLLMFGTIVWLIWDLRNKLRFEEKVSTVSSNCRTIINHVPASSPLARGHMLNKVRDLCIIRSIGVHYRPRPNSKIVEVTWHPPCFGFVKIKIDGGRKRDSGKAGSGGVFCNYQGHVLGAFSANLDVPSGVHAEVLAVIKAIELAWHNIWIETDSLLVTKFFRSPHLVPWRLRVDWQNCLLHLQHMSFKIYHIFREGNHAVDALANHGALGSGLTWWDTAPSFIFAFLSAGLVGHA</sequence>
<dbReference type="InterPro" id="IPR012337">
    <property type="entry name" value="RNaseH-like_sf"/>
</dbReference>
<dbReference type="GO" id="GO:0004523">
    <property type="term" value="F:RNA-DNA hybrid ribonuclease activity"/>
    <property type="evidence" value="ECO:0007669"/>
    <property type="project" value="InterPro"/>
</dbReference>
<dbReference type="InterPro" id="IPR002156">
    <property type="entry name" value="RNaseH_domain"/>
</dbReference>
<dbReference type="Proteomes" id="UP000327085">
    <property type="component" value="Chromosome 4"/>
</dbReference>
<dbReference type="Gramene" id="VVA38616">
    <property type="protein sequence ID" value="VVA38616"/>
    <property type="gene ID" value="Prudul26B015983"/>
</dbReference>
<organism evidence="3 4">
    <name type="scientific">Prunus dulcis</name>
    <name type="common">Almond</name>
    <name type="synonym">Amygdalus dulcis</name>
    <dbReference type="NCBI Taxonomy" id="3755"/>
    <lineage>
        <taxon>Eukaryota</taxon>
        <taxon>Viridiplantae</taxon>
        <taxon>Streptophyta</taxon>
        <taxon>Embryophyta</taxon>
        <taxon>Tracheophyta</taxon>
        <taxon>Spermatophyta</taxon>
        <taxon>Magnoliopsida</taxon>
        <taxon>eudicotyledons</taxon>
        <taxon>Gunneridae</taxon>
        <taxon>Pentapetalae</taxon>
        <taxon>rosids</taxon>
        <taxon>fabids</taxon>
        <taxon>Rosales</taxon>
        <taxon>Rosaceae</taxon>
        <taxon>Amygdaloideae</taxon>
        <taxon>Amygdaleae</taxon>
        <taxon>Prunus</taxon>
    </lineage>
</organism>
<keyword evidence="1" id="KW-0472">Membrane</keyword>
<feature type="transmembrane region" description="Helical" evidence="1">
    <location>
        <begin position="52"/>
        <end position="68"/>
    </location>
</feature>
<dbReference type="InParanoid" id="A0A5E4GFT5"/>
<dbReference type="PANTHER" id="PTHR47723:SF23">
    <property type="entry name" value="REVERSE TRANSCRIPTASE-LIKE PROTEIN"/>
    <property type="match status" value="1"/>
</dbReference>
<keyword evidence="1" id="KW-0812">Transmembrane</keyword>
<evidence type="ECO:0000313" key="4">
    <source>
        <dbReference type="Proteomes" id="UP000327085"/>
    </source>
</evidence>
<proteinExistence type="predicted"/>
<dbReference type="AlphaFoldDB" id="A0A5E4GFT5"/>
<dbReference type="CDD" id="cd06222">
    <property type="entry name" value="RNase_H_like"/>
    <property type="match status" value="1"/>
</dbReference>
<reference evidence="4" key="1">
    <citation type="journal article" date="2020" name="Plant J.">
        <title>Transposons played a major role in the diversification between the closely related almond and peach genomes: results from the almond genome sequence.</title>
        <authorList>
            <person name="Alioto T."/>
            <person name="Alexiou K.G."/>
            <person name="Bardil A."/>
            <person name="Barteri F."/>
            <person name="Castanera R."/>
            <person name="Cruz F."/>
            <person name="Dhingra A."/>
            <person name="Duval H."/>
            <person name="Fernandez I Marti A."/>
            <person name="Frias L."/>
            <person name="Galan B."/>
            <person name="Garcia J.L."/>
            <person name="Howad W."/>
            <person name="Gomez-Garrido J."/>
            <person name="Gut M."/>
            <person name="Julca I."/>
            <person name="Morata J."/>
            <person name="Puigdomenech P."/>
            <person name="Ribeca P."/>
            <person name="Rubio Cabetas M.J."/>
            <person name="Vlasova A."/>
            <person name="Wirthensohn M."/>
            <person name="Garcia-Mas J."/>
            <person name="Gabaldon T."/>
            <person name="Casacuberta J.M."/>
            <person name="Arus P."/>
        </authorList>
    </citation>
    <scope>NUCLEOTIDE SEQUENCE [LARGE SCALE GENOMIC DNA]</scope>
    <source>
        <strain evidence="4">cv. Texas</strain>
    </source>
</reference>
<feature type="transmembrane region" description="Helical" evidence="1">
    <location>
        <begin position="20"/>
        <end position="40"/>
    </location>
</feature>
<feature type="domain" description="RNase H type-1" evidence="2">
    <location>
        <begin position="147"/>
        <end position="261"/>
    </location>
</feature>
<dbReference type="Gene3D" id="3.30.420.10">
    <property type="entry name" value="Ribonuclease H-like superfamily/Ribonuclease H"/>
    <property type="match status" value="1"/>
</dbReference>
<dbReference type="Pfam" id="PF13456">
    <property type="entry name" value="RVT_3"/>
    <property type="match status" value="1"/>
</dbReference>